<dbReference type="OrthoDB" id="2012132at2759"/>
<evidence type="ECO:0008006" key="4">
    <source>
        <dbReference type="Google" id="ProtNLM"/>
    </source>
</evidence>
<name>A0A1Y1IBP9_KLENI</name>
<dbReference type="AlphaFoldDB" id="A0A1Y1IBP9"/>
<organism evidence="2 3">
    <name type="scientific">Klebsormidium nitens</name>
    <name type="common">Green alga</name>
    <name type="synonym">Ulothrix nitens</name>
    <dbReference type="NCBI Taxonomy" id="105231"/>
    <lineage>
        <taxon>Eukaryota</taxon>
        <taxon>Viridiplantae</taxon>
        <taxon>Streptophyta</taxon>
        <taxon>Klebsormidiophyceae</taxon>
        <taxon>Klebsormidiales</taxon>
        <taxon>Klebsormidiaceae</taxon>
        <taxon>Klebsormidium</taxon>
    </lineage>
</organism>
<evidence type="ECO:0000313" key="2">
    <source>
        <dbReference type="EMBL" id="GAQ88385.1"/>
    </source>
</evidence>
<evidence type="ECO:0000313" key="3">
    <source>
        <dbReference type="Proteomes" id="UP000054558"/>
    </source>
</evidence>
<evidence type="ECO:0000256" key="1">
    <source>
        <dbReference type="SAM" id="SignalP"/>
    </source>
</evidence>
<dbReference type="PANTHER" id="PTHR31656">
    <property type="entry name" value="ROOT CAP DOMAIN-CONTAINING PROTEIN"/>
    <property type="match status" value="1"/>
</dbReference>
<gene>
    <name evidence="2" type="ORF">KFL_004230080</name>
</gene>
<feature type="chain" id="PRO_5012688590" description="Root cap family protein" evidence="1">
    <location>
        <begin position="32"/>
        <end position="390"/>
    </location>
</feature>
<dbReference type="OMA" id="CIASCTH"/>
<dbReference type="STRING" id="105231.A0A1Y1IBP9"/>
<keyword evidence="1" id="KW-0732">Signal</keyword>
<proteinExistence type="predicted"/>
<keyword evidence="3" id="KW-1185">Reference proteome</keyword>
<sequence>MAPFNVVLSSPRTRLLLILAAASCLVQLAAGQEIGPFDCIICDDALLAGPCNFNYLKGPATCKAPGSFFCGKCPPTDSNGNPTPPDKDVDCACKMKCLPSVDGVSGNFYCECPTITPGAICSDPHFRGAYNTEYDFHGVPNRDFTLISYQDLNVNAHFIGQDGKATGFDGTWMSEIGILWNGADGRVQNLTASVHQGHIHGEENPFTFTVNGEQLSGASYESADVSIARVLGGKAFVISVPGHVSMHLAAEDHLNPVGNHIDMAVKKLNVTGFVHGVLGQTFAAARAAALRDAAAAVGTSARFDASDIVEGGDMDYVTSGLLSPDAHFNRFRTSARAGPDATAKSAVLSFESRKLLSVDLDILDKEELNVDVRAEFGEESGGVRVLVTHD</sequence>
<accession>A0A1Y1IBP9</accession>
<dbReference type="EMBL" id="DF237372">
    <property type="protein sequence ID" value="GAQ88385.1"/>
    <property type="molecule type" value="Genomic_DNA"/>
</dbReference>
<protein>
    <recommendedName>
        <fullName evidence="4">Root cap family protein</fullName>
    </recommendedName>
</protein>
<reference evidence="2 3" key="1">
    <citation type="journal article" date="2014" name="Nat. Commun.">
        <title>Klebsormidium flaccidum genome reveals primary factors for plant terrestrial adaptation.</title>
        <authorList>
            <person name="Hori K."/>
            <person name="Maruyama F."/>
            <person name="Fujisawa T."/>
            <person name="Togashi T."/>
            <person name="Yamamoto N."/>
            <person name="Seo M."/>
            <person name="Sato S."/>
            <person name="Yamada T."/>
            <person name="Mori H."/>
            <person name="Tajima N."/>
            <person name="Moriyama T."/>
            <person name="Ikeuchi M."/>
            <person name="Watanabe M."/>
            <person name="Wada H."/>
            <person name="Kobayashi K."/>
            <person name="Saito M."/>
            <person name="Masuda T."/>
            <person name="Sasaki-Sekimoto Y."/>
            <person name="Mashiguchi K."/>
            <person name="Awai K."/>
            <person name="Shimojima M."/>
            <person name="Masuda S."/>
            <person name="Iwai M."/>
            <person name="Nobusawa T."/>
            <person name="Narise T."/>
            <person name="Kondo S."/>
            <person name="Saito H."/>
            <person name="Sato R."/>
            <person name="Murakawa M."/>
            <person name="Ihara Y."/>
            <person name="Oshima-Yamada Y."/>
            <person name="Ohtaka K."/>
            <person name="Satoh M."/>
            <person name="Sonobe K."/>
            <person name="Ishii M."/>
            <person name="Ohtani R."/>
            <person name="Kanamori-Sato M."/>
            <person name="Honoki R."/>
            <person name="Miyazaki D."/>
            <person name="Mochizuki H."/>
            <person name="Umetsu J."/>
            <person name="Higashi K."/>
            <person name="Shibata D."/>
            <person name="Kamiya Y."/>
            <person name="Sato N."/>
            <person name="Nakamura Y."/>
            <person name="Tabata S."/>
            <person name="Ida S."/>
            <person name="Kurokawa K."/>
            <person name="Ohta H."/>
        </authorList>
    </citation>
    <scope>NUCLEOTIDE SEQUENCE [LARGE SCALE GENOMIC DNA]</scope>
    <source>
        <strain evidence="2 3">NIES-2285</strain>
    </source>
</reference>
<dbReference type="Proteomes" id="UP000054558">
    <property type="component" value="Unassembled WGS sequence"/>
</dbReference>
<feature type="signal peptide" evidence="1">
    <location>
        <begin position="1"/>
        <end position="31"/>
    </location>
</feature>